<protein>
    <submittedName>
        <fullName evidence="1">Uncharacterized protein</fullName>
    </submittedName>
</protein>
<proteinExistence type="predicted"/>
<name>A0A7S3WR03_EMIHU</name>
<gene>
    <name evidence="1" type="ORF">EHUX00137_LOCUS31407</name>
</gene>
<dbReference type="EMBL" id="HBIR01040269">
    <property type="protein sequence ID" value="CAE0572479.1"/>
    <property type="molecule type" value="Transcribed_RNA"/>
</dbReference>
<dbReference type="AlphaFoldDB" id="A0A7S3WR03"/>
<reference evidence="1" key="1">
    <citation type="submission" date="2021-01" db="EMBL/GenBank/DDBJ databases">
        <authorList>
            <person name="Corre E."/>
            <person name="Pelletier E."/>
            <person name="Niang G."/>
            <person name="Scheremetjew M."/>
            <person name="Finn R."/>
            <person name="Kale V."/>
            <person name="Holt S."/>
            <person name="Cochrane G."/>
            <person name="Meng A."/>
            <person name="Brown T."/>
            <person name="Cohen L."/>
        </authorList>
    </citation>
    <scope>NUCLEOTIDE SEQUENCE</scope>
    <source>
        <strain evidence="1">379</strain>
    </source>
</reference>
<evidence type="ECO:0000313" key="1">
    <source>
        <dbReference type="EMBL" id="CAE0572479.1"/>
    </source>
</evidence>
<accession>A0A7S3WR03</accession>
<sequence length="260" mass="27894">MCCCGERRSERPAARPPPWLRCSSATCTQAPCGCCRPSSAAAPGRRPCRDLHLRLLPPAPGGGAAPSRRAVRCELASADPCVWFGSLRSQPRGGRWRMPVVYLSPSLTPRNPTPHAPAVRLYEVGKAAVSGAASGAGARQPPLQVVDILEHSFDVDRSNARGAEQWGVLSLRQAHNVSSFDYGAWRAWAARLLADDAAFGRLFRPQRCADEIDAAYGVCKASFLCAALQPEVASYAACLRRVRSAAVPPPGWSPAQKRTP</sequence>
<organism evidence="1">
    <name type="scientific">Emiliania huxleyi</name>
    <name type="common">Coccolithophore</name>
    <name type="synonym">Pontosphaera huxleyi</name>
    <dbReference type="NCBI Taxonomy" id="2903"/>
    <lineage>
        <taxon>Eukaryota</taxon>
        <taxon>Haptista</taxon>
        <taxon>Haptophyta</taxon>
        <taxon>Prymnesiophyceae</taxon>
        <taxon>Isochrysidales</taxon>
        <taxon>Noelaerhabdaceae</taxon>
        <taxon>Emiliania</taxon>
    </lineage>
</organism>